<feature type="region of interest" description="Disordered" evidence="1">
    <location>
        <begin position="433"/>
        <end position="456"/>
    </location>
</feature>
<name>A0AA85IZB6_TRIRE</name>
<keyword evidence="4" id="KW-1185">Reference proteome</keyword>
<reference evidence="4" key="1">
    <citation type="submission" date="2022-06" db="EMBL/GenBank/DDBJ databases">
        <authorList>
            <person name="Berger JAMES D."/>
            <person name="Berger JAMES D."/>
        </authorList>
    </citation>
    <scope>NUCLEOTIDE SEQUENCE [LARGE SCALE GENOMIC DNA]</scope>
</reference>
<feature type="compositionally biased region" description="Polar residues" evidence="1">
    <location>
        <begin position="443"/>
        <end position="454"/>
    </location>
</feature>
<feature type="domain" description="U3 small nucleolar RNA-associated protein 20 N-terminal" evidence="2">
    <location>
        <begin position="581"/>
        <end position="1001"/>
    </location>
</feature>
<dbReference type="InterPro" id="IPR046523">
    <property type="entry name" value="UTP20_dom"/>
</dbReference>
<dbReference type="GO" id="GO:0030686">
    <property type="term" value="C:90S preribosome"/>
    <property type="evidence" value="ECO:0007669"/>
    <property type="project" value="TreeGrafter"/>
</dbReference>
<protein>
    <recommendedName>
        <fullName evidence="6">DRIM domain-containing protein</fullName>
    </recommendedName>
</protein>
<dbReference type="PANTHER" id="PTHR17695">
    <property type="entry name" value="SMALL SUBUNIT PROCESSOME COMPONENT 20 HOMOLOG"/>
    <property type="match status" value="1"/>
</dbReference>
<dbReference type="InterPro" id="IPR011430">
    <property type="entry name" value="UTP20_N"/>
</dbReference>
<dbReference type="InterPro" id="IPR052575">
    <property type="entry name" value="SSU_processome_comp_20"/>
</dbReference>
<evidence type="ECO:0000259" key="3">
    <source>
        <dbReference type="Pfam" id="PF20416"/>
    </source>
</evidence>
<feature type="compositionally biased region" description="Acidic residues" evidence="1">
    <location>
        <begin position="2108"/>
        <end position="2144"/>
    </location>
</feature>
<feature type="region of interest" description="Disordered" evidence="1">
    <location>
        <begin position="1199"/>
        <end position="1220"/>
    </location>
</feature>
<evidence type="ECO:0000259" key="2">
    <source>
        <dbReference type="Pfam" id="PF07539"/>
    </source>
</evidence>
<evidence type="ECO:0008006" key="6">
    <source>
        <dbReference type="Google" id="ProtNLM"/>
    </source>
</evidence>
<dbReference type="GO" id="GO:0032040">
    <property type="term" value="C:small-subunit processome"/>
    <property type="evidence" value="ECO:0007669"/>
    <property type="project" value="TreeGrafter"/>
</dbReference>
<evidence type="ECO:0000256" key="1">
    <source>
        <dbReference type="SAM" id="MobiDB-lite"/>
    </source>
</evidence>
<feature type="region of interest" description="Disordered" evidence="1">
    <location>
        <begin position="2103"/>
        <end position="2157"/>
    </location>
</feature>
<organism evidence="4 5">
    <name type="scientific">Trichobilharzia regenti</name>
    <name type="common">Nasal bird schistosome</name>
    <dbReference type="NCBI Taxonomy" id="157069"/>
    <lineage>
        <taxon>Eukaryota</taxon>
        <taxon>Metazoa</taxon>
        <taxon>Spiralia</taxon>
        <taxon>Lophotrochozoa</taxon>
        <taxon>Platyhelminthes</taxon>
        <taxon>Trematoda</taxon>
        <taxon>Digenea</taxon>
        <taxon>Strigeidida</taxon>
        <taxon>Schistosomatoidea</taxon>
        <taxon>Schistosomatidae</taxon>
        <taxon>Trichobilharzia</taxon>
    </lineage>
</organism>
<feature type="compositionally biased region" description="Polar residues" evidence="1">
    <location>
        <begin position="1442"/>
        <end position="1451"/>
    </location>
</feature>
<feature type="domain" description="U3 small nucleolar RNA-associated protein 20" evidence="3">
    <location>
        <begin position="1280"/>
        <end position="1497"/>
    </location>
</feature>
<dbReference type="Proteomes" id="UP000050795">
    <property type="component" value="Unassembled WGS sequence"/>
</dbReference>
<dbReference type="Pfam" id="PF07539">
    <property type="entry name" value="UTP20_N"/>
    <property type="match status" value="2"/>
</dbReference>
<evidence type="ECO:0000313" key="5">
    <source>
        <dbReference type="WBParaSite" id="TREG1_122150.1"/>
    </source>
</evidence>
<accession>A0AA85IZB6</accession>
<dbReference type="PANTHER" id="PTHR17695:SF11">
    <property type="entry name" value="SMALL SUBUNIT PROCESSOME COMPONENT 20 HOMOLOG"/>
    <property type="match status" value="1"/>
</dbReference>
<feature type="region of interest" description="Disordered" evidence="1">
    <location>
        <begin position="2693"/>
        <end position="2722"/>
    </location>
</feature>
<dbReference type="SUPFAM" id="SSF48371">
    <property type="entry name" value="ARM repeat"/>
    <property type="match status" value="2"/>
</dbReference>
<feature type="domain" description="U3 small nucleolar RNA-associated protein 20 N-terminal" evidence="2">
    <location>
        <begin position="220"/>
        <end position="519"/>
    </location>
</feature>
<proteinExistence type="predicted"/>
<reference evidence="5" key="2">
    <citation type="submission" date="2023-11" db="UniProtKB">
        <authorList>
            <consortium name="WormBaseParasite"/>
        </authorList>
    </citation>
    <scope>IDENTIFICATION</scope>
</reference>
<dbReference type="WBParaSite" id="TREG1_122150.1">
    <property type="protein sequence ID" value="TREG1_122150.1"/>
    <property type="gene ID" value="TREG1_122150"/>
</dbReference>
<dbReference type="InterPro" id="IPR016024">
    <property type="entry name" value="ARM-type_fold"/>
</dbReference>
<dbReference type="Pfam" id="PF20416">
    <property type="entry name" value="UTP20"/>
    <property type="match status" value="1"/>
</dbReference>
<evidence type="ECO:0000313" key="4">
    <source>
        <dbReference type="Proteomes" id="UP000050795"/>
    </source>
</evidence>
<sequence length="2722" mass="306123">MHILQLHADRDVKNCLKAAEIALRYLFGLLHIQFTAIWPSVYEAIASYCGESAYYDKKTSVISASDNVDSSASGAAVGGASVEHSTSGAKVNWSVECKNLFWSLFQPLLFDVEARIANVKDLKQESSNSPDESVYSCSYETAILWFTYTRPDLYSLMRTTTKKDLFIIESRKQTDWITYRLCLWKCLRWKCASKNTRFLTPLLLNTISSALQFGMNKSSEELLLIILDLYAQFNNIKSIYMQKEFKQAVYQLLKFKQPTIQKAAFKCLLAYKQPAISNYQEQIEKIIDPQTFRDAVRTFRLDTSLYSSDHRVHIAGVLLRILYGRLQLSKGQFTSAVFTNLALCTDAELNLFLSFLLDPLIKESESDEMTTLCNENKLNESIQYVRQRVQQTVQGNDSLSWPRLHALSKIVDQALMYMGHRLNIVSLKDSETANSNTDEESQMDTVNNNNNKANQSEHDNNVVRADILLRLSLCLLAMVYEVKMIKSQSPNITNLRLPLSSQMKSVRSAGSSLLIHLFSSKWLCTIEFWNNNNNTNNNSGMTVDVDADIVQRSLSVKQVCCNSFVLDDILQSSSVSVNHLLIQLGSLWSSSSCLASKFLNQSLVKTFVTLLNNHYTGTVKLKNDVIEKLIEIIHNLVFIPDVCTIGRELLLPFHSEIVNYLHKRLQELCQAKSTFFANLGKQPQSGLRLQREFQVVGYLAQLPDEQDIDDIGESEGASSFLSPTEGEKLLQALLQLLSRSAIRSLRTNTNNTSRSASFKRRALVNSDESAALYDLQLATGETVEAELIQSILHLVHITKNISEHYKKILYLFVCSKSRVARSLLCQVVGVCSSRLNTFPLNLLELLRKLIHSNNDNLKTEQKVDSLKYLKKYLSNSEDAVNNLIQNVLKMLNSWDQSYIEQPDVSKRDEAFNLLIELCLLLKLTDPPEQTVFLHIAGLNCAIYTICHEDLQLRDTALDYAVCVIQSIESRLIGQKLNESDVYYQELIVKCLWPNLITYLRDSAALGPKRLHLLRLLNTVVRVYRSRCQFAPHALLLDINSSNNDFYTNLQSGTLQRQSCAIRRLALFLHNPLTIVSRRQLSSVHNQLFGSVNKKSDFPIPQKDLRNLFLPILWFYLEPELHSPTTSNNSKQLDYHKKLIEYCLDAIGGLAKHLHWKSYRILLESVICRLNSCVNTNLASQIIINLIDAFQPPDWKVSIKSTQEEEEEGEEKQTDGGHTVARITPHPKLLTSSSTTTCQSENSSILNYMLSVVKRLEPFIVKPTIKTKKKTENPTDNDSRSNNNQPLKISLVISLVMLLRRLPTGYLESRLPHLLLRVVDILRPSRDIHYEVRSEAVKSLSRMARLLGPGKALDKMFEVVSQQLNRGGYTYWQVRLYALHRVLREVEQAISAGEVAFKPGQLDNVGRILGRLYLDEMVGRLAEEMDSRRSGAQAFSDTRVKDSSTSNDLGGSTATIDLPEANGFKSPEGVARLCRLLSPDGIINLFTDIKTALSCAVSGGVLEQMLNQTTSSSTIKSSAASVGCGLRFRHRALARLECTLSRLPTKNAIFSNKYISSDIHVIIKLFQQLVDENLAEISIPDEDSQAKIENTSNTIGSQNSKTVTGWLQPQSKPLEPRWRYLEVEKEPARENNTLTTQSGLTQAHVMACCGLYLFVGLIRYQWLKQDESEHLQLLSSLIPSIITCLNSKYVQVLEVAVKCVRLLLLIATSKSTASKIPKFQEYLNTIGEKLFSVLANQHGLLSAKTASSNCHAQNLASGLYRALASLVRHQYSYPLSRSQLLTLLNAVDIELNRDATVSPSLSLLHAILQRRLRDPSVQTADGDFLSLLTDPEVSKELPVNGLVVAKLSDRDHDSVTGAGGGTRLLDLFSRLQVLAITSPSDQIRAESRCCLITFLLNYPHKVKFLHSFVAFCVRQLEYKKSAGRLSAASLLSGLISDLPITRLMGSSHLDEAILLSVGAAIERESARKSRSTLLSLIRLLFSKLPIDAAQSYFSDYLLAFLTAPAESRCSARLLGLQMITSVLDSQPCLSALRHRNNLIDILSNDVLPIAAIQLNKLLMSNPSLVIASGLNELYNMDSMKTPKEECELVKVVKEDNKWMSELKLPTTDIDNDEDNDDVSDDADGLKDDDGDGLDDDEEEEEEEEVLSLSDEEMKTDGDYDMEDEDAELDAFANSADNITEPPSSTTQAEPTYSRKLKCLKSAIDNQYFLVAHTMEHSLKLIYHLVTSSKEDKTNTNDPSNHEIDSYISSVKLSPFWRVLLNGPKYDNSLPITELQSKKVQKALKKRREQYSTLFSGLPEELNVKSKKVSLLVTGHRETREWATRCLSLLLKLEVSANNDRLASKEAKTMNSEASGINARSNIFKKLQKSKSGLNKVLLRLLDGLLFQLQTDARVPISDEWSNSLLSNLIYLGQLLHLTVGRKPVLRIFRVANKIALDELNNRPQYYCQRILALKLITGLLLRLPHPHTNVLFDMFSLTKSQEIRDRQAEESVINDDSLKKEEQAPAYFAYLRSASKLLSREFRHRERLAFIAASSLSANANDDSTDVGARIRLRGIHLSKELTVRAKSRRRRAQARLRRALMSGTIRPESAQSLVASVSAGMAKAGPDQLIDLIESTDSALTQELGDGNHQLIQIICSRASLGARAIRERRNLHKATRDALGVAWSGPVKKKSALDDQRELSLEVESSSVNEDIAFKQPCQTKRRKNEESDGEQHKKKKRRKC</sequence>
<feature type="region of interest" description="Disordered" evidence="1">
    <location>
        <begin position="1428"/>
        <end position="1451"/>
    </location>
</feature>